<dbReference type="PROSITE" id="PS00122">
    <property type="entry name" value="CARBOXYLESTERASE_B_1"/>
    <property type="match status" value="1"/>
</dbReference>
<dbReference type="Gene3D" id="3.40.50.1820">
    <property type="entry name" value="alpha/beta hydrolase"/>
    <property type="match status" value="1"/>
</dbReference>
<evidence type="ECO:0000256" key="1">
    <source>
        <dbReference type="ARBA" id="ARBA00005964"/>
    </source>
</evidence>
<dbReference type="SUPFAM" id="SSF53474">
    <property type="entry name" value="alpha/beta-Hydrolases"/>
    <property type="match status" value="1"/>
</dbReference>
<reference evidence="6 7" key="1">
    <citation type="submission" date="2020-04" db="EMBL/GenBank/DDBJ databases">
        <title>MicrobeNet Type strains.</title>
        <authorList>
            <person name="Nicholson A.C."/>
        </authorList>
    </citation>
    <scope>NUCLEOTIDE SEQUENCE [LARGE SCALE GENOMIC DNA]</scope>
    <source>
        <strain evidence="6 7">ATCC BAA-14</strain>
    </source>
</reference>
<dbReference type="OMA" id="CDHLVAP"/>
<protein>
    <recommendedName>
        <fullName evidence="3">Carboxylic ester hydrolase</fullName>
        <ecNumber evidence="3">3.1.1.-</ecNumber>
    </recommendedName>
</protein>
<proteinExistence type="inferred from homology"/>
<dbReference type="GO" id="GO:0016787">
    <property type="term" value="F:hydrolase activity"/>
    <property type="evidence" value="ECO:0007669"/>
    <property type="project" value="UniProtKB-KW"/>
</dbReference>
<dbReference type="EC" id="3.1.1.-" evidence="3"/>
<evidence type="ECO:0000259" key="5">
    <source>
        <dbReference type="Pfam" id="PF00135"/>
    </source>
</evidence>
<comment type="caution">
    <text evidence="6">The sequence shown here is derived from an EMBL/GenBank/DDBJ whole genome shotgun (WGS) entry which is preliminary data.</text>
</comment>
<dbReference type="PANTHER" id="PTHR11559">
    <property type="entry name" value="CARBOXYLESTERASE"/>
    <property type="match status" value="1"/>
</dbReference>
<evidence type="ECO:0000256" key="3">
    <source>
        <dbReference type="RuleBase" id="RU361235"/>
    </source>
</evidence>
<evidence type="ECO:0000313" key="6">
    <source>
        <dbReference type="EMBL" id="NKY01235.1"/>
    </source>
</evidence>
<accession>A0A846WHL1</accession>
<dbReference type="InterPro" id="IPR019826">
    <property type="entry name" value="Carboxylesterase_B_AS"/>
</dbReference>
<dbReference type="EMBL" id="JAAXPC010000003">
    <property type="protein sequence ID" value="NKY01235.1"/>
    <property type="molecule type" value="Genomic_DNA"/>
</dbReference>
<dbReference type="AlphaFoldDB" id="A0A846WHL1"/>
<dbReference type="InterPro" id="IPR002018">
    <property type="entry name" value="CarbesteraseB"/>
</dbReference>
<keyword evidence="2 3" id="KW-0378">Hydrolase</keyword>
<sequence length="531" mass="54546">MSSTITLIAVIIVGGVACTSADDSTHAAPLQVSTSSGVLHGHTVGATRQFTGVRYAQAPTGDRRWAPPVPVSDPKADVDATGVAPQCPQAATPVPGKPPPTQSEDCLYLNVTTPQRISDGSSLPVMVWWHGGGYVSGSGSSYDAQRLADAGDVVVVTVNYRLGIFGYLGLPGLAGSGDFGFADQIQSLRWVHDNARAFGGDPGNVTVFGESAGGMSACAALTSPAAKGLIDKAIIESGSCALDFPTGSLFPGVPQSRPYAPLEQSEATGAQVAASLGCAGADTVRCLRDLPVEKLLTQNETFSNGLAYGTALLPTSPATAVADGTTLRIPVITGGNAEENGAFTAGAVTADPHAYTAESYPADLRAAYGVRAQEVAARYPLSSFSSAPAALARVFTDSGWSCPTLRAAHDLSGHATTFTYEFADASGPNVSGGDNPAVPKAAFHADELPYLFDLNGTNLVPRPPQSTLSAAMIGYWTSFAHSGTPTAADQPQWPSVSGASGPVQSFAADGVHGVDFRAEHQCDFWDSVPIT</sequence>
<dbReference type="InterPro" id="IPR029058">
    <property type="entry name" value="AB_hydrolase_fold"/>
</dbReference>
<dbReference type="Pfam" id="PF00135">
    <property type="entry name" value="COesterase"/>
    <property type="match status" value="1"/>
</dbReference>
<organism evidence="6 7">
    <name type="scientific">Gordonia polyisoprenivorans</name>
    <dbReference type="NCBI Taxonomy" id="84595"/>
    <lineage>
        <taxon>Bacteria</taxon>
        <taxon>Bacillati</taxon>
        <taxon>Actinomycetota</taxon>
        <taxon>Actinomycetes</taxon>
        <taxon>Mycobacteriales</taxon>
        <taxon>Gordoniaceae</taxon>
        <taxon>Gordonia</taxon>
    </lineage>
</organism>
<evidence type="ECO:0000256" key="4">
    <source>
        <dbReference type="SAM" id="MobiDB-lite"/>
    </source>
</evidence>
<evidence type="ECO:0000256" key="2">
    <source>
        <dbReference type="ARBA" id="ARBA00022801"/>
    </source>
</evidence>
<dbReference type="Proteomes" id="UP000563898">
    <property type="component" value="Unassembled WGS sequence"/>
</dbReference>
<comment type="similarity">
    <text evidence="1 3">Belongs to the type-B carboxylesterase/lipase family.</text>
</comment>
<dbReference type="InterPro" id="IPR050309">
    <property type="entry name" value="Type-B_Carboxylest/Lipase"/>
</dbReference>
<feature type="domain" description="Carboxylesterase type B" evidence="5">
    <location>
        <begin position="30"/>
        <end position="525"/>
    </location>
</feature>
<feature type="region of interest" description="Disordered" evidence="4">
    <location>
        <begin position="61"/>
        <end position="80"/>
    </location>
</feature>
<gene>
    <name evidence="6" type="ORF">HGA05_06585</name>
</gene>
<name>A0A846WHL1_9ACTN</name>
<evidence type="ECO:0000313" key="7">
    <source>
        <dbReference type="Proteomes" id="UP000563898"/>
    </source>
</evidence>